<protein>
    <submittedName>
        <fullName evidence="1">Uncharacterized protein</fullName>
    </submittedName>
</protein>
<keyword evidence="2" id="KW-1185">Reference proteome</keyword>
<accession>A0A919N2X3</accession>
<evidence type="ECO:0000313" key="1">
    <source>
        <dbReference type="EMBL" id="GIF02383.1"/>
    </source>
</evidence>
<dbReference type="EMBL" id="BOMV01000134">
    <property type="protein sequence ID" value="GIF02383.1"/>
    <property type="molecule type" value="Genomic_DNA"/>
</dbReference>
<sequence>MVGAEPALRQGSFPLVDDLDGRGPLVRIHPDDPSHLLISLPGSDKDVGGRAALLRAGHTPLEPLRAAVTSGAHAK</sequence>
<dbReference type="AlphaFoldDB" id="A0A919N2X3"/>
<reference evidence="1" key="1">
    <citation type="submission" date="2021-01" db="EMBL/GenBank/DDBJ databases">
        <title>Whole genome shotgun sequence of Actinoplanes rishiriensis NBRC 108556.</title>
        <authorList>
            <person name="Komaki H."/>
            <person name="Tamura T."/>
        </authorList>
    </citation>
    <scope>NUCLEOTIDE SEQUENCE</scope>
    <source>
        <strain evidence="1">NBRC 108556</strain>
    </source>
</reference>
<organism evidence="1 2">
    <name type="scientific">Paractinoplanes rishiriensis</name>
    <dbReference type="NCBI Taxonomy" id="1050105"/>
    <lineage>
        <taxon>Bacteria</taxon>
        <taxon>Bacillati</taxon>
        <taxon>Actinomycetota</taxon>
        <taxon>Actinomycetes</taxon>
        <taxon>Micromonosporales</taxon>
        <taxon>Micromonosporaceae</taxon>
        <taxon>Paractinoplanes</taxon>
    </lineage>
</organism>
<name>A0A919N2X3_9ACTN</name>
<comment type="caution">
    <text evidence="1">The sequence shown here is derived from an EMBL/GenBank/DDBJ whole genome shotgun (WGS) entry which is preliminary data.</text>
</comment>
<dbReference type="Proteomes" id="UP000636960">
    <property type="component" value="Unassembled WGS sequence"/>
</dbReference>
<evidence type="ECO:0000313" key="2">
    <source>
        <dbReference type="Proteomes" id="UP000636960"/>
    </source>
</evidence>
<proteinExistence type="predicted"/>
<gene>
    <name evidence="1" type="ORF">Ari01nite_98470</name>
</gene>